<evidence type="ECO:0000313" key="2">
    <source>
        <dbReference type="EMBL" id="TDG71924.1"/>
    </source>
</evidence>
<organism evidence="2 3">
    <name type="scientific">Secundilactobacillus malefermentans</name>
    <dbReference type="NCBI Taxonomy" id="176292"/>
    <lineage>
        <taxon>Bacteria</taxon>
        <taxon>Bacillati</taxon>
        <taxon>Bacillota</taxon>
        <taxon>Bacilli</taxon>
        <taxon>Lactobacillales</taxon>
        <taxon>Lactobacillaceae</taxon>
        <taxon>Secundilactobacillus</taxon>
    </lineage>
</organism>
<evidence type="ECO:0000259" key="1">
    <source>
        <dbReference type="Pfam" id="PF25583"/>
    </source>
</evidence>
<proteinExistence type="predicted"/>
<reference evidence="2 3" key="1">
    <citation type="journal article" date="2019" name="Appl. Microbiol. Biotechnol.">
        <title>Uncovering carbohydrate metabolism through a genotype-phenotype association study of 56 lactic acid bacteria genomes.</title>
        <authorList>
            <person name="Buron-Moles G."/>
            <person name="Chailyan A."/>
            <person name="Dolejs I."/>
            <person name="Forster J."/>
            <person name="Miks M.H."/>
        </authorList>
    </citation>
    <scope>NUCLEOTIDE SEQUENCE [LARGE SCALE GENOMIC DNA]</scope>
    <source>
        <strain evidence="2 3">ATCC 49373</strain>
    </source>
</reference>
<accession>A0A4R5NE86</accession>
<evidence type="ECO:0000313" key="3">
    <source>
        <dbReference type="Proteomes" id="UP000294854"/>
    </source>
</evidence>
<feature type="domain" description="WCX" evidence="1">
    <location>
        <begin position="34"/>
        <end position="108"/>
    </location>
</feature>
<dbReference type="AlphaFoldDB" id="A0A4R5NE86"/>
<keyword evidence="3" id="KW-1185">Reference proteome</keyword>
<comment type="caution">
    <text evidence="2">The sequence shown here is derived from an EMBL/GenBank/DDBJ whole genome shotgun (WGS) entry which is preliminary data.</text>
</comment>
<dbReference type="Pfam" id="PF25583">
    <property type="entry name" value="WCX"/>
    <property type="match status" value="1"/>
</dbReference>
<name>A0A4R5NE86_9LACO</name>
<protein>
    <recommendedName>
        <fullName evidence="1">WCX domain-containing protein</fullName>
    </recommendedName>
</protein>
<dbReference type="EMBL" id="PUFO01000102">
    <property type="protein sequence ID" value="TDG71924.1"/>
    <property type="molecule type" value="Genomic_DNA"/>
</dbReference>
<gene>
    <name evidence="2" type="ORF">C5L31_001875</name>
</gene>
<dbReference type="Proteomes" id="UP000294854">
    <property type="component" value="Unassembled WGS sequence"/>
</dbReference>
<dbReference type="RefSeq" id="WP_010619100.1">
    <property type="nucleotide sequence ID" value="NZ_CP042371.1"/>
</dbReference>
<dbReference type="InterPro" id="IPR057727">
    <property type="entry name" value="WCX_dom"/>
</dbReference>
<dbReference type="STRING" id="1122149.FD44_GL001937"/>
<dbReference type="OrthoDB" id="9815009at2"/>
<sequence length="114" mass="13304">MARIISTTLLERHFTPRENKPQPFEHSGGGLFPTISIDIVIDKSLRDKLVERYGQSTLNDYDTEHYRAQITIPYHEFGYRYLTSFGTGLRILGPAPFKQDYQNYLQKLIDLNHD</sequence>